<dbReference type="GO" id="GO:0009231">
    <property type="term" value="P:riboflavin biosynthetic process"/>
    <property type="evidence" value="ECO:0007669"/>
    <property type="project" value="UniProtKB-KW"/>
</dbReference>
<feature type="repeat" description="Lumazine-binding" evidence="10">
    <location>
        <begin position="107"/>
        <end position="203"/>
    </location>
</feature>
<dbReference type="CDD" id="cd00402">
    <property type="entry name" value="Riboflavin_synthase_like"/>
    <property type="match status" value="1"/>
</dbReference>
<evidence type="ECO:0000256" key="6">
    <source>
        <dbReference type="ARBA" id="ARBA00022619"/>
    </source>
</evidence>
<name>A0A0C1QZE2_9RICK</name>
<dbReference type="NCBIfam" id="NF006767">
    <property type="entry name" value="PRK09289.1"/>
    <property type="match status" value="1"/>
</dbReference>
<evidence type="ECO:0000313" key="13">
    <source>
        <dbReference type="Proteomes" id="UP000031258"/>
    </source>
</evidence>
<dbReference type="InterPro" id="IPR001783">
    <property type="entry name" value="Lumazine-bd"/>
</dbReference>
<dbReference type="FunFam" id="2.40.30.20:FF:000004">
    <property type="entry name" value="Riboflavin synthase, alpha subunit"/>
    <property type="match status" value="1"/>
</dbReference>
<feature type="domain" description="Lumazine-binding" evidence="11">
    <location>
        <begin position="107"/>
        <end position="203"/>
    </location>
</feature>
<dbReference type="AlphaFoldDB" id="A0A0C1QZE2"/>
<dbReference type="EC" id="2.5.1.9" evidence="4 9"/>
<keyword evidence="8" id="KW-0677">Repeat</keyword>
<evidence type="ECO:0000256" key="4">
    <source>
        <dbReference type="ARBA" id="ARBA00012827"/>
    </source>
</evidence>
<comment type="function">
    <text evidence="2">Catalyzes the dismutation of two molecules of 6,7-dimethyl-8-ribityllumazine, resulting in the formation of riboflavin and 5-amino-6-(D-ribitylamino)uracil.</text>
</comment>
<dbReference type="Proteomes" id="UP000031258">
    <property type="component" value="Unassembled WGS sequence"/>
</dbReference>
<dbReference type="EMBL" id="JSWE01000096">
    <property type="protein sequence ID" value="KIE05395.1"/>
    <property type="molecule type" value="Genomic_DNA"/>
</dbReference>
<keyword evidence="7 12" id="KW-0808">Transferase</keyword>
<keyword evidence="13" id="KW-1185">Reference proteome</keyword>
<dbReference type="NCBIfam" id="NF009566">
    <property type="entry name" value="PRK13020.1"/>
    <property type="match status" value="1"/>
</dbReference>
<evidence type="ECO:0000256" key="3">
    <source>
        <dbReference type="ARBA" id="ARBA00004887"/>
    </source>
</evidence>
<evidence type="ECO:0000256" key="5">
    <source>
        <dbReference type="ARBA" id="ARBA00013950"/>
    </source>
</evidence>
<dbReference type="PIRSF" id="PIRSF000498">
    <property type="entry name" value="Riboflavin_syn_A"/>
    <property type="match status" value="1"/>
</dbReference>
<evidence type="ECO:0000256" key="10">
    <source>
        <dbReference type="PROSITE-ProRule" id="PRU00524"/>
    </source>
</evidence>
<dbReference type="InterPro" id="IPR023366">
    <property type="entry name" value="ATP_synth_asu-like_sf"/>
</dbReference>
<dbReference type="InterPro" id="IPR026017">
    <property type="entry name" value="Lumazine-bd_dom"/>
</dbReference>
<dbReference type="SUPFAM" id="SSF63380">
    <property type="entry name" value="Riboflavin synthase domain-like"/>
    <property type="match status" value="2"/>
</dbReference>
<dbReference type="NCBIfam" id="TIGR00187">
    <property type="entry name" value="ribE"/>
    <property type="match status" value="1"/>
</dbReference>
<dbReference type="InterPro" id="IPR017938">
    <property type="entry name" value="Riboflavin_synthase-like_b-brl"/>
</dbReference>
<dbReference type="GO" id="GO:0004746">
    <property type="term" value="F:riboflavin synthase activity"/>
    <property type="evidence" value="ECO:0007669"/>
    <property type="project" value="UniProtKB-UniRule"/>
</dbReference>
<evidence type="ECO:0000256" key="1">
    <source>
        <dbReference type="ARBA" id="ARBA00000968"/>
    </source>
</evidence>
<dbReference type="PANTHER" id="PTHR21098">
    <property type="entry name" value="RIBOFLAVIN SYNTHASE ALPHA CHAIN"/>
    <property type="match status" value="1"/>
</dbReference>
<accession>A0A0C1QZE2</accession>
<dbReference type="STRING" id="86105.NF27_DT01690"/>
<proteinExistence type="predicted"/>
<gene>
    <name evidence="12" type="primary">ribE_2</name>
    <name evidence="12" type="ORF">NF27_DT01690</name>
</gene>
<dbReference type="PATRIC" id="fig|86105.3.peg.971"/>
<comment type="catalytic activity">
    <reaction evidence="1">
        <text>2 6,7-dimethyl-8-(1-D-ribityl)lumazine + H(+) = 5-amino-6-(D-ribitylamino)uracil + riboflavin</text>
        <dbReference type="Rhea" id="RHEA:20772"/>
        <dbReference type="ChEBI" id="CHEBI:15378"/>
        <dbReference type="ChEBI" id="CHEBI:15934"/>
        <dbReference type="ChEBI" id="CHEBI:57986"/>
        <dbReference type="ChEBI" id="CHEBI:58201"/>
        <dbReference type="EC" id="2.5.1.9"/>
    </reaction>
</comment>
<dbReference type="Pfam" id="PF00677">
    <property type="entry name" value="Lum_binding"/>
    <property type="match status" value="2"/>
</dbReference>
<keyword evidence="6" id="KW-0686">Riboflavin biosynthesis</keyword>
<comment type="pathway">
    <text evidence="3">Cofactor biosynthesis; riboflavin biosynthesis; riboflavin from 2-hydroxy-3-oxobutyl phosphate and 5-amino-6-(D-ribitylamino)uracil: step 2/2.</text>
</comment>
<evidence type="ECO:0000256" key="2">
    <source>
        <dbReference type="ARBA" id="ARBA00002803"/>
    </source>
</evidence>
<dbReference type="PROSITE" id="PS51177">
    <property type="entry name" value="LUMAZINE_BIND"/>
    <property type="match status" value="2"/>
</dbReference>
<evidence type="ECO:0000256" key="8">
    <source>
        <dbReference type="ARBA" id="ARBA00022737"/>
    </source>
</evidence>
<evidence type="ECO:0000259" key="11">
    <source>
        <dbReference type="PROSITE" id="PS51177"/>
    </source>
</evidence>
<evidence type="ECO:0000313" key="12">
    <source>
        <dbReference type="EMBL" id="KIE05395.1"/>
    </source>
</evidence>
<protein>
    <recommendedName>
        <fullName evidence="5 9">Riboflavin synthase</fullName>
        <ecNumber evidence="4 9">2.5.1.9</ecNumber>
    </recommendedName>
</protein>
<sequence length="212" mass="23462">MYKIKCMRNSMFNGIVEGTLKLLSKTLNNNSCVMEFERLVTLDDLKIGGSIAINGVCLTVTELTNDKFFADIMPETLNVTALGYLATGNAVNYERCLKLNARIEGHLVKGHIDEIGVIEEIYDEGNAKIIKVSISENIQPYLIKKGSIAIDGMSITIISVGNKYFTVGLIPHTVKNTVARVYKAGTKVNLEVDDMAKYMWNFMQNNLLSKAG</sequence>
<feature type="domain" description="Lumazine-binding" evidence="11">
    <location>
        <begin position="11"/>
        <end position="106"/>
    </location>
</feature>
<comment type="caution">
    <text evidence="12">The sequence shown here is derived from an EMBL/GenBank/DDBJ whole genome shotgun (WGS) entry which is preliminary data.</text>
</comment>
<evidence type="ECO:0000256" key="7">
    <source>
        <dbReference type="ARBA" id="ARBA00022679"/>
    </source>
</evidence>
<reference evidence="12 13" key="1">
    <citation type="submission" date="2014-11" db="EMBL/GenBank/DDBJ databases">
        <title>A Rickettsiales Symbiont of Amoebae With Ancient Features.</title>
        <authorList>
            <person name="Schulz F."/>
            <person name="Martijn J."/>
            <person name="Wascher F."/>
            <person name="Kostanjsek R."/>
            <person name="Ettema T.J."/>
            <person name="Horn M."/>
        </authorList>
    </citation>
    <scope>NUCLEOTIDE SEQUENCE [LARGE SCALE GENOMIC DNA]</scope>
    <source>
        <strain evidence="12 13">UWC36</strain>
    </source>
</reference>
<dbReference type="PANTHER" id="PTHR21098:SF12">
    <property type="entry name" value="RIBOFLAVIN SYNTHASE"/>
    <property type="match status" value="1"/>
</dbReference>
<evidence type="ECO:0000256" key="9">
    <source>
        <dbReference type="NCBIfam" id="TIGR00187"/>
    </source>
</evidence>
<organism evidence="12 13">
    <name type="scientific">Candidatus Jidaibacter acanthamoebae</name>
    <dbReference type="NCBI Taxonomy" id="86105"/>
    <lineage>
        <taxon>Bacteria</taxon>
        <taxon>Pseudomonadati</taxon>
        <taxon>Pseudomonadota</taxon>
        <taxon>Alphaproteobacteria</taxon>
        <taxon>Rickettsiales</taxon>
        <taxon>Candidatus Midichloriaceae</taxon>
        <taxon>Candidatus Jidaibacter</taxon>
    </lineage>
</organism>
<feature type="repeat" description="Lumazine-binding" evidence="10">
    <location>
        <begin position="11"/>
        <end position="106"/>
    </location>
</feature>
<dbReference type="Gene3D" id="2.40.30.20">
    <property type="match status" value="2"/>
</dbReference>